<keyword evidence="2" id="KW-1185">Reference proteome</keyword>
<proteinExistence type="predicted"/>
<name>A0A1Q2D4F1_9ENTE</name>
<dbReference type="Pfam" id="PF00583">
    <property type="entry name" value="Acetyltransf_1"/>
    <property type="match status" value="1"/>
</dbReference>
<sequence length="175" mass="19426">MANFYSRRATLEDLPAIMDVIASGVEILKKRGVPQWQAENQPNTTVISADIAEDTCHVLIIDGKISGVACLQTLPEVSYDTLNSGAWLTSETHYATIHRFAICSDIGVKGMGHIFMGYLLSFAISLGYDDVRIDTHSQNLAMQRVIKRAGFVECGDILLPIKNGERLVYQWLRPL</sequence>
<dbReference type="InterPro" id="IPR000182">
    <property type="entry name" value="GNAT_dom"/>
</dbReference>
<dbReference type="Gene3D" id="3.40.630.30">
    <property type="match status" value="1"/>
</dbReference>
<dbReference type="SUPFAM" id="SSF55729">
    <property type="entry name" value="Acyl-CoA N-acyltransferases (Nat)"/>
    <property type="match status" value="1"/>
</dbReference>
<evidence type="ECO:0000313" key="1">
    <source>
        <dbReference type="EMBL" id="AQP53201.1"/>
    </source>
</evidence>
<reference evidence="1 2" key="1">
    <citation type="journal article" date="2010" name="Int. J. Syst. Evol. Microbiol.">
        <title>Vagococcus penaei sp. nov., isolated from spoilage microbiota of cooked shrimp (Penaeus vannamei).</title>
        <authorList>
            <person name="Jaffres E."/>
            <person name="Prevost H."/>
            <person name="Rossero A."/>
            <person name="Joffraud J.J."/>
            <person name="Dousset X."/>
        </authorList>
    </citation>
    <scope>NUCLEOTIDE SEQUENCE [LARGE SCALE GENOMIC DNA]</scope>
    <source>
        <strain evidence="1 2">CD276</strain>
    </source>
</reference>
<organism evidence="1 2">
    <name type="scientific">Vagococcus penaei</name>
    <dbReference type="NCBI Taxonomy" id="633807"/>
    <lineage>
        <taxon>Bacteria</taxon>
        <taxon>Bacillati</taxon>
        <taxon>Bacillota</taxon>
        <taxon>Bacilli</taxon>
        <taxon>Lactobacillales</taxon>
        <taxon>Enterococcaceae</taxon>
        <taxon>Vagococcus</taxon>
    </lineage>
</organism>
<dbReference type="PROSITE" id="PS51186">
    <property type="entry name" value="GNAT"/>
    <property type="match status" value="1"/>
</dbReference>
<protein>
    <submittedName>
        <fullName evidence="1">Uncharacterized protein</fullName>
    </submittedName>
</protein>
<dbReference type="OrthoDB" id="9796381at2"/>
<dbReference type="EMBL" id="CP019609">
    <property type="protein sequence ID" value="AQP53201.1"/>
    <property type="molecule type" value="Genomic_DNA"/>
</dbReference>
<dbReference type="STRING" id="633807.BW732_02430"/>
<dbReference type="AlphaFoldDB" id="A0A1Q2D4F1"/>
<accession>A0A1Q2D4F1</accession>
<evidence type="ECO:0000313" key="2">
    <source>
        <dbReference type="Proteomes" id="UP000188246"/>
    </source>
</evidence>
<dbReference type="KEGG" id="vpi:BW732_02430"/>
<gene>
    <name evidence="1" type="ORF">BW732_02430</name>
</gene>
<dbReference type="Proteomes" id="UP000188246">
    <property type="component" value="Chromosome"/>
</dbReference>
<dbReference type="GO" id="GO:0016747">
    <property type="term" value="F:acyltransferase activity, transferring groups other than amino-acyl groups"/>
    <property type="evidence" value="ECO:0007669"/>
    <property type="project" value="InterPro"/>
</dbReference>
<dbReference type="InterPro" id="IPR016181">
    <property type="entry name" value="Acyl_CoA_acyltransferase"/>
</dbReference>
<dbReference type="RefSeq" id="WP_077275297.1">
    <property type="nucleotide sequence ID" value="NZ_CP019609.1"/>
</dbReference>